<comment type="caution">
    <text evidence="4">The sequence shown here is derived from an EMBL/GenBank/DDBJ whole genome shotgun (WGS) entry which is preliminary data.</text>
</comment>
<sequence length="243" mass="26257">MNAAQASIAYPDASALAPLDLSTLRFRPASAVDAAVLAPLIHEAAQTEFAWLFEAPAQDTIAFLQHALSEPMGHFSWQHLQVATLADQPVAVMGVQDGRGGLLNGPYLAMQLMQHFGWRQTAGILRRGLVLQREIPVPQQDQTLIAHCATAPRWRRQGVFVALFHHALANGLVPARKSQDIILDVLVSNTGAMALYRKLGFVTISTRPFAAAGVPDHLFARRMRYRAAPGNGPSLAATGSGRD</sequence>
<keyword evidence="5" id="KW-1185">Reference proteome</keyword>
<keyword evidence="2" id="KW-0012">Acyltransferase</keyword>
<gene>
    <name evidence="4" type="ORF">GCM10010970_31190</name>
</gene>
<dbReference type="Pfam" id="PF00583">
    <property type="entry name" value="Acetyltransf_1"/>
    <property type="match status" value="1"/>
</dbReference>
<dbReference type="InterPro" id="IPR000182">
    <property type="entry name" value="GNAT_dom"/>
</dbReference>
<evidence type="ECO:0000259" key="3">
    <source>
        <dbReference type="PROSITE" id="PS51186"/>
    </source>
</evidence>
<dbReference type="SUPFAM" id="SSF55729">
    <property type="entry name" value="Acyl-CoA N-acyltransferases (Nat)"/>
    <property type="match status" value="1"/>
</dbReference>
<reference evidence="5" key="1">
    <citation type="journal article" date="2019" name="Int. J. Syst. Evol. Microbiol.">
        <title>The Global Catalogue of Microorganisms (GCM) 10K type strain sequencing project: providing services to taxonomists for standard genome sequencing and annotation.</title>
        <authorList>
            <consortium name="The Broad Institute Genomics Platform"/>
            <consortium name="The Broad Institute Genome Sequencing Center for Infectious Disease"/>
            <person name="Wu L."/>
            <person name="Ma J."/>
        </authorList>
    </citation>
    <scope>NUCLEOTIDE SEQUENCE [LARGE SCALE GENOMIC DNA]</scope>
    <source>
        <strain evidence="5">CGMCC 1.8859</strain>
    </source>
</reference>
<dbReference type="EMBL" id="BMLX01000004">
    <property type="protein sequence ID" value="GGP23119.1"/>
    <property type="molecule type" value="Genomic_DNA"/>
</dbReference>
<proteinExistence type="predicted"/>
<dbReference type="Gene3D" id="3.40.630.30">
    <property type="match status" value="1"/>
</dbReference>
<evidence type="ECO:0000256" key="2">
    <source>
        <dbReference type="ARBA" id="ARBA00023315"/>
    </source>
</evidence>
<dbReference type="InterPro" id="IPR016181">
    <property type="entry name" value="Acyl_CoA_acyltransferase"/>
</dbReference>
<dbReference type="Proteomes" id="UP000637267">
    <property type="component" value="Unassembled WGS sequence"/>
</dbReference>
<dbReference type="PANTHER" id="PTHR43420">
    <property type="entry name" value="ACETYLTRANSFERASE"/>
    <property type="match status" value="1"/>
</dbReference>
<accession>A0ABQ2PC58</accession>
<keyword evidence="1" id="KW-0808">Transferase</keyword>
<dbReference type="PROSITE" id="PS51186">
    <property type="entry name" value="GNAT"/>
    <property type="match status" value="1"/>
</dbReference>
<organism evidence="4 5">
    <name type="scientific">Silvimonas iriomotensis</name>
    <dbReference type="NCBI Taxonomy" id="449662"/>
    <lineage>
        <taxon>Bacteria</taxon>
        <taxon>Pseudomonadati</taxon>
        <taxon>Pseudomonadota</taxon>
        <taxon>Betaproteobacteria</taxon>
        <taxon>Neisseriales</taxon>
        <taxon>Chitinibacteraceae</taxon>
        <taxon>Silvimonas</taxon>
    </lineage>
</organism>
<protein>
    <submittedName>
        <fullName evidence="4">N-acetyltransferase</fullName>
    </submittedName>
</protein>
<evidence type="ECO:0000313" key="4">
    <source>
        <dbReference type="EMBL" id="GGP23119.1"/>
    </source>
</evidence>
<dbReference type="PANTHER" id="PTHR43420:SF44">
    <property type="entry name" value="ACETYLTRANSFERASE YPEA"/>
    <property type="match status" value="1"/>
</dbReference>
<dbReference type="InterPro" id="IPR050680">
    <property type="entry name" value="YpeA/RimI_acetyltransf"/>
</dbReference>
<evidence type="ECO:0000256" key="1">
    <source>
        <dbReference type="ARBA" id="ARBA00022679"/>
    </source>
</evidence>
<evidence type="ECO:0000313" key="5">
    <source>
        <dbReference type="Proteomes" id="UP000637267"/>
    </source>
</evidence>
<name>A0ABQ2PC58_9NEIS</name>
<feature type="domain" description="N-acetyltransferase" evidence="3">
    <location>
        <begin position="24"/>
        <end position="228"/>
    </location>
</feature>
<dbReference type="RefSeq" id="WP_188705283.1">
    <property type="nucleotide sequence ID" value="NZ_BMLX01000004.1"/>
</dbReference>